<organism evidence="2 3">
    <name type="scientific">Acinetobacter baumannii (strain SDF)</name>
    <dbReference type="NCBI Taxonomy" id="509170"/>
    <lineage>
        <taxon>Bacteria</taxon>
        <taxon>Pseudomonadati</taxon>
        <taxon>Pseudomonadota</taxon>
        <taxon>Gammaproteobacteria</taxon>
        <taxon>Moraxellales</taxon>
        <taxon>Moraxellaceae</taxon>
        <taxon>Acinetobacter</taxon>
        <taxon>Acinetobacter calcoaceticus/baumannii complex</taxon>
    </lineage>
</organism>
<dbReference type="InterPro" id="IPR013321">
    <property type="entry name" value="Arc_rbn_hlx_hlx"/>
</dbReference>
<gene>
    <name evidence="2" type="ordered locus">ABSDF1043</name>
</gene>
<dbReference type="InterPro" id="IPR010985">
    <property type="entry name" value="Ribbon_hlx_hlx"/>
</dbReference>
<dbReference type="Proteomes" id="UP000001741">
    <property type="component" value="Chromosome"/>
</dbReference>
<dbReference type="HOGENOM" id="CLU_171568_3_0_6"/>
<name>B0VTV8_ACIBS</name>
<dbReference type="InterPro" id="IPR005569">
    <property type="entry name" value="Arc_DNA-bd_dom"/>
</dbReference>
<dbReference type="AlphaFoldDB" id="B0VTV8"/>
<dbReference type="SUPFAM" id="SSF47598">
    <property type="entry name" value="Ribbon-helix-helix"/>
    <property type="match status" value="1"/>
</dbReference>
<dbReference type="EMBL" id="CU468230">
    <property type="protein sequence ID" value="CAP00395.1"/>
    <property type="molecule type" value="Genomic_DNA"/>
</dbReference>
<protein>
    <recommendedName>
        <fullName evidence="1">Arc-like DNA binding domain-containing protein</fullName>
    </recommendedName>
</protein>
<feature type="domain" description="Arc-like DNA binding" evidence="1">
    <location>
        <begin position="5"/>
        <end position="46"/>
    </location>
</feature>
<reference evidence="2 3" key="1">
    <citation type="journal article" date="2008" name="PLoS ONE">
        <title>Comparative analysis of Acinetobacters: three genomes for three lifestyles.</title>
        <authorList>
            <person name="Vallenet D."/>
            <person name="Nordmann P."/>
            <person name="Barbe V."/>
            <person name="Poirel L."/>
            <person name="Mangenot S."/>
            <person name="Bataille E."/>
            <person name="Dossat C."/>
            <person name="Gas S."/>
            <person name="Kreimeyer A."/>
            <person name="Lenoble P."/>
            <person name="Oztas S."/>
            <person name="Poulain J."/>
            <person name="Segurens B."/>
            <person name="Robert C."/>
            <person name="Abergel C."/>
            <person name="Claverie J.M."/>
            <person name="Raoult D."/>
            <person name="Medigue C."/>
            <person name="Weissenbach J."/>
            <person name="Cruveiller S."/>
        </authorList>
    </citation>
    <scope>NUCLEOTIDE SEQUENCE [LARGE SCALE GENOMIC DNA]</scope>
    <source>
        <strain evidence="2 3">SDF</strain>
    </source>
</reference>
<dbReference type="Gene3D" id="1.10.1220.10">
    <property type="entry name" value="Met repressor-like"/>
    <property type="match status" value="1"/>
</dbReference>
<evidence type="ECO:0000313" key="3">
    <source>
        <dbReference type="Proteomes" id="UP000001741"/>
    </source>
</evidence>
<dbReference type="KEGG" id="abm:ABSDF1043"/>
<dbReference type="Pfam" id="PF03869">
    <property type="entry name" value="Arc"/>
    <property type="match status" value="1"/>
</dbReference>
<dbReference type="BioCyc" id="ABAU509170:GCL9-841-MONOMER"/>
<evidence type="ECO:0000313" key="2">
    <source>
        <dbReference type="EMBL" id="CAP00395.1"/>
    </source>
</evidence>
<evidence type="ECO:0000259" key="1">
    <source>
        <dbReference type="Pfam" id="PF03869"/>
    </source>
</evidence>
<sequence length="88" mass="10519">MSENQKDPQYKLRWSEDLRKKITNAAKDNNRSINAEITNRLEESFNTKDAHETEMALMLQVFKDQQKQIDQLQEMVKQLVIRPRQIDD</sequence>
<accession>B0VTV8</accession>
<dbReference type="GO" id="GO:0006355">
    <property type="term" value="P:regulation of DNA-templated transcription"/>
    <property type="evidence" value="ECO:0007669"/>
    <property type="project" value="InterPro"/>
</dbReference>
<dbReference type="GO" id="GO:0003677">
    <property type="term" value="F:DNA binding"/>
    <property type="evidence" value="ECO:0007669"/>
    <property type="project" value="InterPro"/>
</dbReference>
<proteinExistence type="predicted"/>